<dbReference type="PANTHER" id="PTHR46652:SF3">
    <property type="entry name" value="LEUCINE-RICH REPEAT-CONTAINING PROTEIN 9"/>
    <property type="match status" value="1"/>
</dbReference>
<evidence type="ECO:0000313" key="4">
    <source>
        <dbReference type="EMBL" id="CAL6023812.1"/>
    </source>
</evidence>
<dbReference type="InterPro" id="IPR032675">
    <property type="entry name" value="LRR_dom_sf"/>
</dbReference>
<dbReference type="InterPro" id="IPR001611">
    <property type="entry name" value="Leu-rich_rpt"/>
</dbReference>
<evidence type="ECO:0000256" key="1">
    <source>
        <dbReference type="ARBA" id="ARBA00022614"/>
    </source>
</evidence>
<evidence type="ECO:0000256" key="2">
    <source>
        <dbReference type="ARBA" id="ARBA00022737"/>
    </source>
</evidence>
<keyword evidence="5" id="KW-1185">Reference proteome</keyword>
<reference evidence="3" key="1">
    <citation type="submission" date="2023-06" db="EMBL/GenBank/DDBJ databases">
        <authorList>
            <person name="Kurt Z."/>
        </authorList>
    </citation>
    <scope>NUCLEOTIDE SEQUENCE</scope>
</reference>
<dbReference type="Gene3D" id="3.80.10.10">
    <property type="entry name" value="Ribonuclease Inhibitor"/>
    <property type="match status" value="1"/>
</dbReference>
<evidence type="ECO:0000313" key="3">
    <source>
        <dbReference type="EMBL" id="CAI9954564.1"/>
    </source>
</evidence>
<dbReference type="AlphaFoldDB" id="A0AA86UG67"/>
<dbReference type="SUPFAM" id="SSF52058">
    <property type="entry name" value="L domain-like"/>
    <property type="match status" value="1"/>
</dbReference>
<dbReference type="InterPro" id="IPR050836">
    <property type="entry name" value="SDS22/Internalin_LRR"/>
</dbReference>
<dbReference type="PANTHER" id="PTHR46652">
    <property type="entry name" value="LEUCINE-RICH REPEAT AND IQ DOMAIN-CONTAINING PROTEIN 1-RELATED"/>
    <property type="match status" value="1"/>
</dbReference>
<accession>A0AA86UG67</accession>
<keyword evidence="2" id="KW-0677">Repeat</keyword>
<dbReference type="Pfam" id="PF13516">
    <property type="entry name" value="LRR_6"/>
    <property type="match status" value="1"/>
</dbReference>
<proteinExistence type="predicted"/>
<sequence length="310" mass="36041">MSGVDLIFILKKLTHLKSLDLQYNKITDFSALQTHINLESLNAGQNGAKNVKDFTKCAKLQTLVLNMNQINDCSGLEELVNLKVLNLAYNLFTNIYPLQNLINLTQLDLQCTRFEEFTPLTQLVKLEALFLLDCQINNISFLKPLVNLVTLNISANYIISIYELHFLTKLKILDIYSNQIVDCNPLSGLQLNRLQMYNNNILSVDFDVSELKHCDVSYNKITDISNLPKQCIKMGQMEQSQQDQLLHKRLVTIYKYYNWMLISRKTISSLKKFNTQISNNINRDIKVQQERIRYILMLSVEFFRVEQNDQ</sequence>
<comment type="caution">
    <text evidence="3">The sequence shown here is derived from an EMBL/GenBank/DDBJ whole genome shotgun (WGS) entry which is preliminary data.</text>
</comment>
<evidence type="ECO:0000313" key="5">
    <source>
        <dbReference type="Proteomes" id="UP001642409"/>
    </source>
</evidence>
<dbReference type="PROSITE" id="PS51450">
    <property type="entry name" value="LRR"/>
    <property type="match status" value="6"/>
</dbReference>
<dbReference type="InterPro" id="IPR025875">
    <property type="entry name" value="Leu-rich_rpt_4"/>
</dbReference>
<name>A0AA86UG67_9EUKA</name>
<keyword evidence="1" id="KW-0433">Leucine-rich repeat</keyword>
<dbReference type="EMBL" id="CAXDID020000094">
    <property type="protein sequence ID" value="CAL6023812.1"/>
    <property type="molecule type" value="Genomic_DNA"/>
</dbReference>
<gene>
    <name evidence="4" type="ORF">HINF_LOCUS29315</name>
    <name evidence="3" type="ORF">HINF_LOCUS42209</name>
</gene>
<reference evidence="4 5" key="2">
    <citation type="submission" date="2024-07" db="EMBL/GenBank/DDBJ databases">
        <authorList>
            <person name="Akdeniz Z."/>
        </authorList>
    </citation>
    <scope>NUCLEOTIDE SEQUENCE [LARGE SCALE GENOMIC DNA]</scope>
</reference>
<organism evidence="3">
    <name type="scientific">Hexamita inflata</name>
    <dbReference type="NCBI Taxonomy" id="28002"/>
    <lineage>
        <taxon>Eukaryota</taxon>
        <taxon>Metamonada</taxon>
        <taxon>Diplomonadida</taxon>
        <taxon>Hexamitidae</taxon>
        <taxon>Hexamitinae</taxon>
        <taxon>Hexamita</taxon>
    </lineage>
</organism>
<protein>
    <submittedName>
        <fullName evidence="3">Leucine-rich repeat domain-containing protein</fullName>
    </submittedName>
    <submittedName>
        <fullName evidence="4">Leucine-rich_repeat domain-containing protein</fullName>
    </submittedName>
</protein>
<dbReference type="SMART" id="SM00365">
    <property type="entry name" value="LRR_SD22"/>
    <property type="match status" value="6"/>
</dbReference>
<dbReference type="EMBL" id="CATOUU010000849">
    <property type="protein sequence ID" value="CAI9954564.1"/>
    <property type="molecule type" value="Genomic_DNA"/>
</dbReference>
<dbReference type="Proteomes" id="UP001642409">
    <property type="component" value="Unassembled WGS sequence"/>
</dbReference>
<dbReference type="Pfam" id="PF12799">
    <property type="entry name" value="LRR_4"/>
    <property type="match status" value="1"/>
</dbReference>